<name>A0A1M6THK8_PARC5</name>
<dbReference type="EMBL" id="FRAG01000092">
    <property type="protein sequence ID" value="SHK56481.1"/>
    <property type="molecule type" value="Genomic_DNA"/>
</dbReference>
<protein>
    <submittedName>
        <fullName evidence="1">Uncharacterized protein</fullName>
    </submittedName>
</protein>
<keyword evidence="2" id="KW-1185">Reference proteome</keyword>
<sequence length="39" mass="4482">MINEPGILIMDEPIVGLDSEERIKIQNLIKRYSIARTVI</sequence>
<reference evidence="1 2" key="1">
    <citation type="submission" date="2016-11" db="EMBL/GenBank/DDBJ databases">
        <authorList>
            <person name="Jaros S."/>
            <person name="Januszkiewicz K."/>
            <person name="Wedrychowicz H."/>
        </authorList>
    </citation>
    <scope>NUCLEOTIDE SEQUENCE [LARGE SCALE GENOMIC DNA]</scope>
    <source>
        <strain evidence="1 2">DSM 15212</strain>
    </source>
</reference>
<dbReference type="InterPro" id="IPR027417">
    <property type="entry name" value="P-loop_NTPase"/>
</dbReference>
<dbReference type="Proteomes" id="UP000184465">
    <property type="component" value="Unassembled WGS sequence"/>
</dbReference>
<accession>A0A1M6THK8</accession>
<dbReference type="Gene3D" id="3.40.50.300">
    <property type="entry name" value="P-loop containing nucleotide triphosphate hydrolases"/>
    <property type="match status" value="1"/>
</dbReference>
<organism evidence="1 2">
    <name type="scientific">Paramaledivibacter caminithermalis (strain DSM 15212 / CIP 107654 / DViRD3)</name>
    <name type="common">Clostridium caminithermale</name>
    <dbReference type="NCBI Taxonomy" id="1121301"/>
    <lineage>
        <taxon>Bacteria</taxon>
        <taxon>Bacillati</taxon>
        <taxon>Bacillota</taxon>
        <taxon>Clostridia</taxon>
        <taxon>Peptostreptococcales</taxon>
        <taxon>Caminicellaceae</taxon>
        <taxon>Paramaledivibacter</taxon>
    </lineage>
</organism>
<evidence type="ECO:0000313" key="2">
    <source>
        <dbReference type="Proteomes" id="UP000184465"/>
    </source>
</evidence>
<dbReference type="AlphaFoldDB" id="A0A1M6THK8"/>
<evidence type="ECO:0000313" key="1">
    <source>
        <dbReference type="EMBL" id="SHK56481.1"/>
    </source>
</evidence>
<proteinExistence type="predicted"/>
<dbReference type="SUPFAM" id="SSF52540">
    <property type="entry name" value="P-loop containing nucleoside triphosphate hydrolases"/>
    <property type="match status" value="1"/>
</dbReference>
<gene>
    <name evidence="1" type="ORF">SAMN02745912_03691</name>
</gene>